<name>A0A232LX55_9EURO</name>
<evidence type="ECO:0000313" key="3">
    <source>
        <dbReference type="Proteomes" id="UP000243515"/>
    </source>
</evidence>
<protein>
    <submittedName>
        <fullName evidence="2">Uncharacterized protein</fullName>
    </submittedName>
</protein>
<comment type="caution">
    <text evidence="2">The sequence shown here is derived from an EMBL/GenBank/DDBJ whole genome shotgun (WGS) entry which is preliminary data.</text>
</comment>
<feature type="region of interest" description="Disordered" evidence="1">
    <location>
        <begin position="331"/>
        <end position="358"/>
    </location>
</feature>
<reference evidence="2 3" key="1">
    <citation type="journal article" date="2015" name="Environ. Microbiol.">
        <title>Metagenome sequence of Elaphomyces granulatus from sporocarp tissue reveals Ascomycota ectomycorrhizal fingerprints of genome expansion and a Proteobacteria-rich microbiome.</title>
        <authorList>
            <person name="Quandt C.A."/>
            <person name="Kohler A."/>
            <person name="Hesse C.N."/>
            <person name="Sharpton T.J."/>
            <person name="Martin F."/>
            <person name="Spatafora J.W."/>
        </authorList>
    </citation>
    <scope>NUCLEOTIDE SEQUENCE [LARGE SCALE GENOMIC DNA]</scope>
    <source>
        <strain evidence="2 3">OSC145934</strain>
    </source>
</reference>
<dbReference type="AlphaFoldDB" id="A0A232LX55"/>
<dbReference type="OrthoDB" id="5431013at2759"/>
<evidence type="ECO:0000256" key="1">
    <source>
        <dbReference type="SAM" id="MobiDB-lite"/>
    </source>
</evidence>
<evidence type="ECO:0000313" key="2">
    <source>
        <dbReference type="EMBL" id="OXV08664.1"/>
    </source>
</evidence>
<sequence length="748" mass="83541">MVEPVCLSGLIGALGKAAEQGLKVSGQMKTFVRGYRDFPKGFDGVIFEVDATAGILLEIAGALSSKERPSLADDITVKTEFMATIQKTMQDCQEVFDEVWNAVHSMGVPAAEADDLDSSKQEKSKWPLERSKAISLQANLDRLKTGLIVQVNVLMLARQMHEAAIKKQAEAEISKADKLRIVRLNLKLQEAEHRYRALQIHPEESEPIYTNSLDVNASIKQDAQPIPFSIEDSGYDSPSCSQRPPTHFRADGSQSVDHLLHLPPPLMDSNKSPIPVNPNKTPEGSLVNDPQVEPRGDHPVADGYSEGIPQDNLIGLPHAESAYPGRVVASGTTLSTPEAGAGERTANGPNHERPLNHNVFTKSPARTRLWGKLRSSIRRKQIPEEAKEDQIFAGKLPATTLDSKRSSLVQDERPLRVVFQRSGSESTVDLKHAYKYTNTGTFYTSPGNAASVMLPSLLAWSLRRAEAEDGGPPSTWKRAIRVPLPIRYEELERNVRKQQRKGWDTWKVMASLLTYQQQQIDRLVQDKAREDPNLSHYEWTLAALRIDPQKSDPSSALSIQVILQRRPRASVSFSTMPPSLWMPNLDKGESQGDPVHPDPETAIEIDKSFAKTPHEMQNGQAEALPRPRRSTLDSRRRTVLVGDEVGARSDLDFEIPPSPVRPPSGLPSMIDDEDKFRSRSSAQRLHRFSGESLRRRWIEEGGRPFSLEELRSRDQLEMVYPPQPQPLESTVDHLVERWFSFATPTPVY</sequence>
<dbReference type="EMBL" id="NPHW01003967">
    <property type="protein sequence ID" value="OXV08664.1"/>
    <property type="molecule type" value="Genomic_DNA"/>
</dbReference>
<dbReference type="Proteomes" id="UP000243515">
    <property type="component" value="Unassembled WGS sequence"/>
</dbReference>
<organism evidence="2 3">
    <name type="scientific">Elaphomyces granulatus</name>
    <dbReference type="NCBI Taxonomy" id="519963"/>
    <lineage>
        <taxon>Eukaryota</taxon>
        <taxon>Fungi</taxon>
        <taxon>Dikarya</taxon>
        <taxon>Ascomycota</taxon>
        <taxon>Pezizomycotina</taxon>
        <taxon>Eurotiomycetes</taxon>
        <taxon>Eurotiomycetidae</taxon>
        <taxon>Eurotiales</taxon>
        <taxon>Elaphomycetaceae</taxon>
        <taxon>Elaphomyces</taxon>
    </lineage>
</organism>
<keyword evidence="3" id="KW-1185">Reference proteome</keyword>
<feature type="region of interest" description="Disordered" evidence="1">
    <location>
        <begin position="230"/>
        <end position="291"/>
    </location>
</feature>
<proteinExistence type="predicted"/>
<gene>
    <name evidence="2" type="ORF">Egran_03573</name>
</gene>
<accession>A0A232LX55</accession>